<dbReference type="InterPro" id="IPR021850">
    <property type="entry name" value="Symplekin/Pta1"/>
</dbReference>
<dbReference type="InterPro" id="IPR032460">
    <property type="entry name" value="Symplekin/Pta1_N"/>
</dbReference>
<keyword evidence="2" id="KW-0507">mRNA processing</keyword>
<keyword evidence="6" id="KW-1185">Reference proteome</keyword>
<dbReference type="PANTHER" id="PTHR15245:SF20">
    <property type="entry name" value="SYMPLEKIN"/>
    <property type="match status" value="1"/>
</dbReference>
<dbReference type="Proteomes" id="UP000268321">
    <property type="component" value="Unassembled WGS sequence"/>
</dbReference>
<sequence>MDDDAENLISKLNEARDFGLRNPESFLQVVKQILNFISNPNVAVKAWCAKFLRQVFVEKSCVALAAVKTDLALDALPHMVVLANIPDLDVFKDVIDISVVVYKLVFRYVADNDSNTSFWPMLTELRNNLVAKFESQFPFERSYDRERDSLRNISAKVVLLKFLMTVIDCQLRSSSSKFYLLSRVNPDHTQIEPALMESEAEALLDVVLKPLHDNILVTSLVTATLNHLSTIVRRKRQYIDRILVVLEGFETETKLQSNHESLETFKLSRKYVDRTLRILLTYMLKSQVIPPAAVNSINRKIARLTSRGDDVRKKNILQRSENDVNIKKRPFEGFRNADKRLKSLDYKSLYSLADPKSEVTSFDVSSLPQNFLVSMALNALNRVPSAKLTKALEIITARYEGAVKDLVLVESKVSKLKKDDVDEADDNGFEDEIKYSLPPPKLLSPEEKKQQIKLIVSNFIELANNGGNTDEVSEAPAEGTTTSELTKVVVSLWQPETWPILLTRLVTRGMRSLEVDKSNSELSDIIRKALFDYFLASIHERVDVAIEWLNEEWYSESVLNEHKIKEEISEKWYAKYSKNPNEVEDVEEQIRKELKETPVETPTYNKWAQEVLDALIPFLEPTDRKIFLRMISDLPALTKNMILGIRSLCADPARTKLGFLSLQYLIMYRPPVKLFCIDLLKEMAAGNQEDLKEETEKLLQKYGA</sequence>
<dbReference type="GO" id="GO:0006397">
    <property type="term" value="P:mRNA processing"/>
    <property type="evidence" value="ECO:0007669"/>
    <property type="project" value="UniProtKB-KW"/>
</dbReference>
<evidence type="ECO:0000256" key="1">
    <source>
        <dbReference type="ARBA" id="ARBA00004123"/>
    </source>
</evidence>
<evidence type="ECO:0000256" key="2">
    <source>
        <dbReference type="ARBA" id="ARBA00022664"/>
    </source>
</evidence>
<comment type="subcellular location">
    <subcellularLocation>
        <location evidence="1">Nucleus</location>
    </subcellularLocation>
</comment>
<dbReference type="PANTHER" id="PTHR15245">
    <property type="entry name" value="SYMPLEKIN-RELATED"/>
    <property type="match status" value="1"/>
</dbReference>
<dbReference type="EMBL" id="ML004512">
    <property type="protein sequence ID" value="RKP29087.1"/>
    <property type="molecule type" value="Genomic_DNA"/>
</dbReference>
<dbReference type="Gene3D" id="1.25.10.10">
    <property type="entry name" value="Leucine-rich Repeat Variant"/>
    <property type="match status" value="1"/>
</dbReference>
<dbReference type="OrthoDB" id="331600at2759"/>
<protein>
    <recommendedName>
        <fullName evidence="4">Symplekin/Pta1 N-terminal domain-containing protein</fullName>
    </recommendedName>
</protein>
<dbReference type="InterPro" id="IPR011989">
    <property type="entry name" value="ARM-like"/>
</dbReference>
<proteinExistence type="predicted"/>
<dbReference type="AlphaFoldDB" id="A0A4P9Z8P5"/>
<gene>
    <name evidence="5" type="ORF">METBISCDRAFT_19488</name>
</gene>
<evidence type="ECO:0000313" key="6">
    <source>
        <dbReference type="Proteomes" id="UP000268321"/>
    </source>
</evidence>
<dbReference type="Pfam" id="PF11935">
    <property type="entry name" value="SYMPK_PTA1_N"/>
    <property type="match status" value="1"/>
</dbReference>
<reference evidence="6" key="1">
    <citation type="journal article" date="2018" name="Nat. Microbiol.">
        <title>Leveraging single-cell genomics to expand the fungal tree of life.</title>
        <authorList>
            <person name="Ahrendt S.R."/>
            <person name="Quandt C.A."/>
            <person name="Ciobanu D."/>
            <person name="Clum A."/>
            <person name="Salamov A."/>
            <person name="Andreopoulos B."/>
            <person name="Cheng J.F."/>
            <person name="Woyke T."/>
            <person name="Pelin A."/>
            <person name="Henrissat B."/>
            <person name="Reynolds N.K."/>
            <person name="Benny G.L."/>
            <person name="Smith M.E."/>
            <person name="James T.Y."/>
            <person name="Grigoriev I.V."/>
        </authorList>
    </citation>
    <scope>NUCLEOTIDE SEQUENCE [LARGE SCALE GENOMIC DNA]</scope>
    <source>
        <strain evidence="6">Baker2002</strain>
    </source>
</reference>
<name>A0A4P9Z8P5_9ASCO</name>
<evidence type="ECO:0000256" key="3">
    <source>
        <dbReference type="ARBA" id="ARBA00023242"/>
    </source>
</evidence>
<feature type="domain" description="Symplekin/Pta1 N-terminal" evidence="4">
    <location>
        <begin position="87"/>
        <end position="313"/>
    </location>
</feature>
<organism evidence="5 6">
    <name type="scientific">Metschnikowia bicuspidata</name>
    <dbReference type="NCBI Taxonomy" id="27322"/>
    <lineage>
        <taxon>Eukaryota</taxon>
        <taxon>Fungi</taxon>
        <taxon>Dikarya</taxon>
        <taxon>Ascomycota</taxon>
        <taxon>Saccharomycotina</taxon>
        <taxon>Pichiomycetes</taxon>
        <taxon>Metschnikowiaceae</taxon>
        <taxon>Metschnikowia</taxon>
    </lineage>
</organism>
<dbReference type="GO" id="GO:0005847">
    <property type="term" value="C:mRNA cleavage and polyadenylation specificity factor complex"/>
    <property type="evidence" value="ECO:0007669"/>
    <property type="project" value="TreeGrafter"/>
</dbReference>
<evidence type="ECO:0000259" key="4">
    <source>
        <dbReference type="Pfam" id="PF11935"/>
    </source>
</evidence>
<keyword evidence="3" id="KW-0539">Nucleus</keyword>
<evidence type="ECO:0000313" key="5">
    <source>
        <dbReference type="EMBL" id="RKP29087.1"/>
    </source>
</evidence>
<accession>A0A4P9Z8P5</accession>